<keyword evidence="3" id="KW-0238">DNA-binding</keyword>
<dbReference type="Proteomes" id="UP000536685">
    <property type="component" value="Unassembled WGS sequence"/>
</dbReference>
<dbReference type="AlphaFoldDB" id="A0A841ASE7"/>
<dbReference type="PANTHER" id="PTHR30346">
    <property type="entry name" value="TRANSCRIPTIONAL DUAL REGULATOR HCAR-RELATED"/>
    <property type="match status" value="1"/>
</dbReference>
<accession>A0A841ASE7</accession>
<keyword evidence="7" id="KW-1185">Reference proteome</keyword>
<dbReference type="Gene3D" id="3.40.190.10">
    <property type="entry name" value="Periplasmic binding protein-like II"/>
    <property type="match status" value="2"/>
</dbReference>
<dbReference type="PROSITE" id="PS50931">
    <property type="entry name" value="HTH_LYSR"/>
    <property type="match status" value="1"/>
</dbReference>
<dbReference type="Pfam" id="PF00126">
    <property type="entry name" value="HTH_1"/>
    <property type="match status" value="1"/>
</dbReference>
<reference evidence="6 7" key="1">
    <citation type="submission" date="2020-08" db="EMBL/GenBank/DDBJ databases">
        <title>Sequencing the genomes of 1000 actinobacteria strains.</title>
        <authorList>
            <person name="Klenk H.-P."/>
        </authorList>
    </citation>
    <scope>NUCLEOTIDE SEQUENCE [LARGE SCALE GENOMIC DNA]</scope>
    <source>
        <strain evidence="6 7">DSM 105784</strain>
    </source>
</reference>
<dbReference type="FunFam" id="1.10.10.10:FF:000001">
    <property type="entry name" value="LysR family transcriptional regulator"/>
    <property type="match status" value="1"/>
</dbReference>
<sequence length="312" mass="32924">MIEIKHLRLLQALNVHGSMSAAARELGYSQSAVTQQIQLLERQLETPLLVRTRSGVRLTAAGEVLVRHGASVLASVALAEAEVDAVAGLRSGRVRISCFPSAAATILPRALGSVGRAHPGVSFTLIEAEPPKALELLRSGESDIAVIFEYATDGTVDGPRFPLQPDEVVTGLLDERVRVAMPADHPAAGEPWVTLENLRESRWIAGCPECRGNLLDACERSGFRPDVAFETDDYIALQGLASAGLGVALVTDLMLTAARPDPGLFLKDLAPRSHRVVSAVSTGSLLAVPGVRQTIDALQAAAAEVSALVPQA</sequence>
<dbReference type="PANTHER" id="PTHR30346:SF29">
    <property type="entry name" value="LYSR SUBSTRATE-BINDING"/>
    <property type="match status" value="1"/>
</dbReference>
<dbReference type="Pfam" id="PF03466">
    <property type="entry name" value="LysR_substrate"/>
    <property type="match status" value="1"/>
</dbReference>
<protein>
    <submittedName>
        <fullName evidence="6">Molybdate transport repressor ModE-like protein</fullName>
    </submittedName>
</protein>
<evidence type="ECO:0000256" key="1">
    <source>
        <dbReference type="ARBA" id="ARBA00009437"/>
    </source>
</evidence>
<dbReference type="SUPFAM" id="SSF46785">
    <property type="entry name" value="Winged helix' DNA-binding domain"/>
    <property type="match status" value="1"/>
</dbReference>
<keyword evidence="2" id="KW-0805">Transcription regulation</keyword>
<name>A0A841ASE7_9MICO</name>
<evidence type="ECO:0000256" key="3">
    <source>
        <dbReference type="ARBA" id="ARBA00023125"/>
    </source>
</evidence>
<keyword evidence="4" id="KW-0804">Transcription</keyword>
<comment type="similarity">
    <text evidence="1">Belongs to the LysR transcriptional regulatory family.</text>
</comment>
<dbReference type="CDD" id="cd08423">
    <property type="entry name" value="PBP2_LTTR_like_6"/>
    <property type="match status" value="1"/>
</dbReference>
<dbReference type="RefSeq" id="WP_184238389.1">
    <property type="nucleotide sequence ID" value="NZ_JACHMJ010000001.1"/>
</dbReference>
<feature type="domain" description="HTH lysR-type" evidence="5">
    <location>
        <begin position="2"/>
        <end position="59"/>
    </location>
</feature>
<evidence type="ECO:0000313" key="7">
    <source>
        <dbReference type="Proteomes" id="UP000536685"/>
    </source>
</evidence>
<evidence type="ECO:0000259" key="5">
    <source>
        <dbReference type="PROSITE" id="PS50931"/>
    </source>
</evidence>
<dbReference type="EMBL" id="JACHMJ010000001">
    <property type="protein sequence ID" value="MBB5844339.1"/>
    <property type="molecule type" value="Genomic_DNA"/>
</dbReference>
<evidence type="ECO:0000313" key="6">
    <source>
        <dbReference type="EMBL" id="MBB5844339.1"/>
    </source>
</evidence>
<evidence type="ECO:0000256" key="4">
    <source>
        <dbReference type="ARBA" id="ARBA00023163"/>
    </source>
</evidence>
<evidence type="ECO:0000256" key="2">
    <source>
        <dbReference type="ARBA" id="ARBA00023015"/>
    </source>
</evidence>
<gene>
    <name evidence="6" type="ORF">HD599_002662</name>
</gene>
<dbReference type="InterPro" id="IPR005119">
    <property type="entry name" value="LysR_subst-bd"/>
</dbReference>
<proteinExistence type="inferred from homology"/>
<dbReference type="InterPro" id="IPR036388">
    <property type="entry name" value="WH-like_DNA-bd_sf"/>
</dbReference>
<dbReference type="SUPFAM" id="SSF53850">
    <property type="entry name" value="Periplasmic binding protein-like II"/>
    <property type="match status" value="1"/>
</dbReference>
<dbReference type="GO" id="GO:0032993">
    <property type="term" value="C:protein-DNA complex"/>
    <property type="evidence" value="ECO:0007669"/>
    <property type="project" value="TreeGrafter"/>
</dbReference>
<dbReference type="InterPro" id="IPR036390">
    <property type="entry name" value="WH_DNA-bd_sf"/>
</dbReference>
<dbReference type="Gene3D" id="1.10.10.10">
    <property type="entry name" value="Winged helix-like DNA-binding domain superfamily/Winged helix DNA-binding domain"/>
    <property type="match status" value="1"/>
</dbReference>
<dbReference type="InterPro" id="IPR000847">
    <property type="entry name" value="LysR_HTH_N"/>
</dbReference>
<comment type="caution">
    <text evidence="6">The sequence shown here is derived from an EMBL/GenBank/DDBJ whole genome shotgun (WGS) entry which is preliminary data.</text>
</comment>
<organism evidence="6 7">
    <name type="scientific">Conyzicola lurida</name>
    <dbReference type="NCBI Taxonomy" id="1172621"/>
    <lineage>
        <taxon>Bacteria</taxon>
        <taxon>Bacillati</taxon>
        <taxon>Actinomycetota</taxon>
        <taxon>Actinomycetes</taxon>
        <taxon>Micrococcales</taxon>
        <taxon>Microbacteriaceae</taxon>
        <taxon>Conyzicola</taxon>
    </lineage>
</organism>
<dbReference type="GO" id="GO:0003700">
    <property type="term" value="F:DNA-binding transcription factor activity"/>
    <property type="evidence" value="ECO:0007669"/>
    <property type="project" value="InterPro"/>
</dbReference>
<dbReference type="GO" id="GO:0003677">
    <property type="term" value="F:DNA binding"/>
    <property type="evidence" value="ECO:0007669"/>
    <property type="project" value="UniProtKB-KW"/>
</dbReference>
<dbReference type="PRINTS" id="PR00039">
    <property type="entry name" value="HTHLYSR"/>
</dbReference>